<evidence type="ECO:0000259" key="9">
    <source>
        <dbReference type="PROSITE" id="PS50090"/>
    </source>
</evidence>
<evidence type="ECO:0000256" key="5">
    <source>
        <dbReference type="ARBA" id="ARBA00023163"/>
    </source>
</evidence>
<dbReference type="InterPro" id="IPR016827">
    <property type="entry name" value="Ada2/TADA2"/>
</dbReference>
<reference evidence="14 15" key="1">
    <citation type="submission" date="2017-04" db="EMBL/GenBank/DDBJ databases">
        <title>Genome sequencing of [Candida] sorbophila.</title>
        <authorList>
            <person name="Ahn J.O."/>
        </authorList>
    </citation>
    <scope>NUCLEOTIDE SEQUENCE [LARGE SCALE GENOMIC DNA]</scope>
    <source>
        <strain evidence="14 15">DS02</strain>
    </source>
</reference>
<dbReference type="InterPro" id="IPR036388">
    <property type="entry name" value="WH-like_DNA-bd_sf"/>
</dbReference>
<gene>
    <name evidence="14" type="ORF">B9G98_02310</name>
</gene>
<dbReference type="InterPro" id="IPR017930">
    <property type="entry name" value="Myb_dom"/>
</dbReference>
<feature type="domain" description="HTH myb-type" evidence="13">
    <location>
        <begin position="71"/>
        <end position="120"/>
    </location>
</feature>
<proteinExistence type="predicted"/>
<protein>
    <recommendedName>
        <fullName evidence="7">Transcriptional adapter 2</fullName>
    </recommendedName>
</protein>
<keyword evidence="15" id="KW-1185">Reference proteome</keyword>
<evidence type="ECO:0000256" key="8">
    <source>
        <dbReference type="PROSITE-ProRule" id="PRU00228"/>
    </source>
</evidence>
<keyword evidence="6 7" id="KW-0539">Nucleus</keyword>
<evidence type="ECO:0000256" key="2">
    <source>
        <dbReference type="ARBA" id="ARBA00022771"/>
    </source>
</evidence>
<dbReference type="PROSITE" id="PS51293">
    <property type="entry name" value="SANT"/>
    <property type="match status" value="1"/>
</dbReference>
<dbReference type="InterPro" id="IPR009057">
    <property type="entry name" value="Homeodomain-like_sf"/>
</dbReference>
<dbReference type="Gene3D" id="1.10.10.60">
    <property type="entry name" value="Homeodomain-like"/>
    <property type="match status" value="1"/>
</dbReference>
<keyword evidence="3" id="KW-0862">Zinc</keyword>
<dbReference type="Pfam" id="PF04433">
    <property type="entry name" value="SWIRM"/>
    <property type="match status" value="1"/>
</dbReference>
<keyword evidence="4 7" id="KW-0805">Transcription regulation</keyword>
<dbReference type="FunFam" id="1.10.10.10:FF:000087">
    <property type="entry name" value="Transcriptional adapter 2"/>
    <property type="match status" value="1"/>
</dbReference>
<accession>A0A2T0FI75</accession>
<dbReference type="InterPro" id="IPR000433">
    <property type="entry name" value="Znf_ZZ"/>
</dbReference>
<dbReference type="GO" id="GO:0008270">
    <property type="term" value="F:zinc ion binding"/>
    <property type="evidence" value="ECO:0007669"/>
    <property type="project" value="UniProtKB-KW"/>
</dbReference>
<dbReference type="InterPro" id="IPR043145">
    <property type="entry name" value="Znf_ZZ_sf"/>
</dbReference>
<dbReference type="SMART" id="SM00291">
    <property type="entry name" value="ZnF_ZZ"/>
    <property type="match status" value="1"/>
</dbReference>
<dbReference type="GO" id="GO:0006338">
    <property type="term" value="P:chromatin remodeling"/>
    <property type="evidence" value="ECO:0007669"/>
    <property type="project" value="TreeGrafter"/>
</dbReference>
<dbReference type="InterPro" id="IPR041983">
    <property type="entry name" value="ADA2-like_ZZ"/>
</dbReference>
<dbReference type="Pfam" id="PF00249">
    <property type="entry name" value="Myb_DNA-binding"/>
    <property type="match status" value="1"/>
</dbReference>
<dbReference type="Gene3D" id="3.30.60.90">
    <property type="match status" value="1"/>
</dbReference>
<feature type="domain" description="Myb-like" evidence="9">
    <location>
        <begin position="73"/>
        <end position="116"/>
    </location>
</feature>
<dbReference type="GO" id="GO:0003682">
    <property type="term" value="F:chromatin binding"/>
    <property type="evidence" value="ECO:0007669"/>
    <property type="project" value="TreeGrafter"/>
</dbReference>
<name>A0A2T0FI75_9ASCO</name>
<dbReference type="PROSITE" id="PS50934">
    <property type="entry name" value="SWIRM"/>
    <property type="match status" value="1"/>
</dbReference>
<dbReference type="GO" id="GO:0006357">
    <property type="term" value="P:regulation of transcription by RNA polymerase II"/>
    <property type="evidence" value="ECO:0007669"/>
    <property type="project" value="InterPro"/>
</dbReference>
<feature type="domain" description="ZZ-type" evidence="10">
    <location>
        <begin position="10"/>
        <end position="66"/>
    </location>
</feature>
<keyword evidence="2 8" id="KW-0863">Zinc-finger</keyword>
<dbReference type="GO" id="GO:0003713">
    <property type="term" value="F:transcription coactivator activity"/>
    <property type="evidence" value="ECO:0007669"/>
    <property type="project" value="InterPro"/>
</dbReference>
<evidence type="ECO:0000256" key="4">
    <source>
        <dbReference type="ARBA" id="ARBA00023015"/>
    </source>
</evidence>
<evidence type="ECO:0000313" key="14">
    <source>
        <dbReference type="EMBL" id="PRT54690.1"/>
    </source>
</evidence>
<feature type="domain" description="SWIRM" evidence="11">
    <location>
        <begin position="343"/>
        <end position="430"/>
    </location>
</feature>
<evidence type="ECO:0000259" key="12">
    <source>
        <dbReference type="PROSITE" id="PS51293"/>
    </source>
</evidence>
<evidence type="ECO:0000256" key="3">
    <source>
        <dbReference type="ARBA" id="ARBA00022833"/>
    </source>
</evidence>
<evidence type="ECO:0000256" key="6">
    <source>
        <dbReference type="ARBA" id="ARBA00023242"/>
    </source>
</evidence>
<dbReference type="GO" id="GO:0070461">
    <property type="term" value="C:SAGA-type complex"/>
    <property type="evidence" value="ECO:0007669"/>
    <property type="project" value="TreeGrafter"/>
</dbReference>
<dbReference type="Proteomes" id="UP000238350">
    <property type="component" value="Unassembled WGS sequence"/>
</dbReference>
<dbReference type="PANTHER" id="PTHR12374:SF20">
    <property type="entry name" value="TRANSCRIPTIONAL ADAPTER 2-ALPHA"/>
    <property type="match status" value="1"/>
</dbReference>
<dbReference type="PIRSF" id="PIRSF025024">
    <property type="entry name" value="Transcriptional_adaptor_2"/>
    <property type="match status" value="1"/>
</dbReference>
<sequence>MSTTAGRKDGMQVTCDGCGSDISNLVQIRCAECNEYELCVPCFSKGTCSGAHKPWHDYYVIEQNAYPIFEQDWGADEETMLIEGLEQYGIGAWQDIAEHIGSRTPEETAAHYQRVFLNSASYPIPDLTKKFNIPPEEFIEARKTRIEKYRQQQSLMSPIKPKALASVPTCHEVQGYMPGRLEFDVETENEAEMSVKDMVFDPEDTDLDVELKLAVLEIYNTRLTRRAERKRIMLAHALMEYKRLTNLDKKRSKEDRDLMMRLRAFVRLLPPKEFEEFTESLLAEQQYRRRIAELQEYRQNGIKSLTVAAKYERDKVHRLQILNRQSLNPPSRNTSDEIPPTIKIRKSGSNPLDVSNAPEIELLTPQEKGLCAQLRILPRSFLAIKEVIFQELVKSAGVMKKKTLKEVLQNVDDNKVNRIFDYFQSQNWIA</sequence>
<evidence type="ECO:0000313" key="15">
    <source>
        <dbReference type="Proteomes" id="UP000238350"/>
    </source>
</evidence>
<dbReference type="OrthoDB" id="270417at2759"/>
<dbReference type="SMART" id="SM00717">
    <property type="entry name" value="SANT"/>
    <property type="match status" value="1"/>
</dbReference>
<keyword evidence="1" id="KW-0479">Metal-binding</keyword>
<dbReference type="InterPro" id="IPR055141">
    <property type="entry name" value="TADA2A_B-like_dom"/>
</dbReference>
<comment type="subcellular location">
    <subcellularLocation>
        <location evidence="7">Nucleus</location>
    </subcellularLocation>
</comment>
<dbReference type="PROSITE" id="PS51294">
    <property type="entry name" value="HTH_MYB"/>
    <property type="match status" value="1"/>
</dbReference>
<dbReference type="PROSITE" id="PS50090">
    <property type="entry name" value="MYB_LIKE"/>
    <property type="match status" value="1"/>
</dbReference>
<dbReference type="RefSeq" id="XP_024664635.1">
    <property type="nucleotide sequence ID" value="XM_024808867.1"/>
</dbReference>
<comment type="caution">
    <text evidence="14">The sequence shown here is derived from an EMBL/GenBank/DDBJ whole genome shotgun (WGS) entry which is preliminary data.</text>
</comment>
<dbReference type="CDD" id="cd02335">
    <property type="entry name" value="ZZ_ADA2"/>
    <property type="match status" value="1"/>
</dbReference>
<organism evidence="14 15">
    <name type="scientific">Wickerhamiella sorbophila</name>
    <dbReference type="NCBI Taxonomy" id="45607"/>
    <lineage>
        <taxon>Eukaryota</taxon>
        <taxon>Fungi</taxon>
        <taxon>Dikarya</taxon>
        <taxon>Ascomycota</taxon>
        <taxon>Saccharomycotina</taxon>
        <taxon>Dipodascomycetes</taxon>
        <taxon>Dipodascales</taxon>
        <taxon>Trichomonascaceae</taxon>
        <taxon>Wickerhamiella</taxon>
    </lineage>
</organism>
<dbReference type="EMBL" id="NDIQ01000021">
    <property type="protein sequence ID" value="PRT54690.1"/>
    <property type="molecule type" value="Genomic_DNA"/>
</dbReference>
<dbReference type="GO" id="GO:0005634">
    <property type="term" value="C:nucleus"/>
    <property type="evidence" value="ECO:0007669"/>
    <property type="project" value="UniProtKB-SubCell"/>
</dbReference>
<dbReference type="CDD" id="cd00167">
    <property type="entry name" value="SANT"/>
    <property type="match status" value="1"/>
</dbReference>
<evidence type="ECO:0000256" key="7">
    <source>
        <dbReference type="PIRNR" id="PIRNR025024"/>
    </source>
</evidence>
<feature type="domain" description="SANT" evidence="12">
    <location>
        <begin position="68"/>
        <end position="120"/>
    </location>
</feature>
<dbReference type="InterPro" id="IPR017884">
    <property type="entry name" value="SANT_dom"/>
</dbReference>
<evidence type="ECO:0000259" key="10">
    <source>
        <dbReference type="PROSITE" id="PS50135"/>
    </source>
</evidence>
<dbReference type="SUPFAM" id="SSF46689">
    <property type="entry name" value="Homeodomain-like"/>
    <property type="match status" value="2"/>
</dbReference>
<dbReference type="Gene3D" id="1.10.10.10">
    <property type="entry name" value="Winged helix-like DNA-binding domain superfamily/Winged helix DNA-binding domain"/>
    <property type="match status" value="1"/>
</dbReference>
<dbReference type="PROSITE" id="PS50135">
    <property type="entry name" value="ZF_ZZ_2"/>
    <property type="match status" value="1"/>
</dbReference>
<dbReference type="PANTHER" id="PTHR12374">
    <property type="entry name" value="TRANSCRIPTIONAL ADAPTOR 2 ADA2 -RELATED"/>
    <property type="match status" value="1"/>
</dbReference>
<dbReference type="InterPro" id="IPR001005">
    <property type="entry name" value="SANT/Myb"/>
</dbReference>
<dbReference type="Pfam" id="PF22941">
    <property type="entry name" value="TADA2A-like_3rd"/>
    <property type="match status" value="1"/>
</dbReference>
<evidence type="ECO:0000256" key="1">
    <source>
        <dbReference type="ARBA" id="ARBA00022723"/>
    </source>
</evidence>
<dbReference type="SUPFAM" id="SSF57850">
    <property type="entry name" value="RING/U-box"/>
    <property type="match status" value="1"/>
</dbReference>
<evidence type="ECO:0000259" key="13">
    <source>
        <dbReference type="PROSITE" id="PS51294"/>
    </source>
</evidence>
<dbReference type="GeneID" id="36516058"/>
<dbReference type="AlphaFoldDB" id="A0A2T0FI75"/>
<evidence type="ECO:0000259" key="11">
    <source>
        <dbReference type="PROSITE" id="PS50934"/>
    </source>
</evidence>
<dbReference type="Pfam" id="PF25299">
    <property type="entry name" value="ZZ_ADA2"/>
    <property type="match status" value="1"/>
</dbReference>
<dbReference type="STRING" id="45607.A0A2T0FI75"/>
<keyword evidence="5 7" id="KW-0804">Transcription</keyword>
<dbReference type="InterPro" id="IPR007526">
    <property type="entry name" value="SWIRM"/>
</dbReference>